<evidence type="ECO:0000256" key="3">
    <source>
        <dbReference type="ARBA" id="ARBA00023306"/>
    </source>
</evidence>
<keyword evidence="1 5" id="KW-0132">Cell division</keyword>
<protein>
    <recommendedName>
        <fullName evidence="5">Cell division protein SepF</fullName>
    </recommendedName>
</protein>
<dbReference type="InterPro" id="IPR007561">
    <property type="entry name" value="Cell_div_SepF/SepF-rel"/>
</dbReference>
<accession>A0A7Z0LCF6</accession>
<dbReference type="InterPro" id="IPR038594">
    <property type="entry name" value="SepF-like_sf"/>
</dbReference>
<evidence type="ECO:0000313" key="8">
    <source>
        <dbReference type="Proteomes" id="UP000563349"/>
    </source>
</evidence>
<comment type="caution">
    <text evidence="7">The sequence shown here is derived from an EMBL/GenBank/DDBJ whole genome shotgun (WGS) entry which is preliminary data.</text>
</comment>
<name>A0A7Z0LCF6_9STRE</name>
<keyword evidence="8" id="KW-1185">Reference proteome</keyword>
<keyword evidence="3 5" id="KW-0131">Cell cycle</keyword>
<feature type="compositionally biased region" description="Polar residues" evidence="6">
    <location>
        <begin position="58"/>
        <end position="86"/>
    </location>
</feature>
<dbReference type="Gene3D" id="3.30.110.150">
    <property type="entry name" value="SepF-like protein"/>
    <property type="match status" value="1"/>
</dbReference>
<dbReference type="HAMAP" id="MF_01197">
    <property type="entry name" value="SepF"/>
    <property type="match status" value="1"/>
</dbReference>
<dbReference type="EMBL" id="JACBYG010000022">
    <property type="protein sequence ID" value="NYS48898.1"/>
    <property type="molecule type" value="Genomic_DNA"/>
</dbReference>
<dbReference type="PANTHER" id="PTHR35798:SF1">
    <property type="entry name" value="CELL DIVISION PROTEIN SEPF"/>
    <property type="match status" value="1"/>
</dbReference>
<sequence length="225" mass="25613">MDRVLDFFRNIGVYLKGLFVEDEGGFQEENLEVIPEVGPKDNPSPIAQAQVEDKAERSTLTNLSSLPQSKASEGTLSLPQKSPVNRNTEERETKTMNTSRPQNITDLHAKQEELARQNSQGAPAEKHVIYVRYPRRYEETATFLDLLLQNESVLIDFQYMTEVQARRCLDYLDGARYVLSGDLRKVANGIYLLTPSNVVINIEDLQLAEGTNNQAIEFDFDMKRR</sequence>
<dbReference type="Proteomes" id="UP000563349">
    <property type="component" value="Unassembled WGS sequence"/>
</dbReference>
<dbReference type="GO" id="GO:0005737">
    <property type="term" value="C:cytoplasm"/>
    <property type="evidence" value="ECO:0007669"/>
    <property type="project" value="UniProtKB-SubCell"/>
</dbReference>
<dbReference type="Pfam" id="PF04472">
    <property type="entry name" value="SepF"/>
    <property type="match status" value="1"/>
</dbReference>
<comment type="similarity">
    <text evidence="5">Belongs to the SepF family.</text>
</comment>
<evidence type="ECO:0000256" key="5">
    <source>
        <dbReference type="HAMAP-Rule" id="MF_01197"/>
    </source>
</evidence>
<proteinExistence type="inferred from homology"/>
<dbReference type="PANTHER" id="PTHR35798">
    <property type="entry name" value="CELL DIVISION PROTEIN SEPF"/>
    <property type="match status" value="1"/>
</dbReference>
<comment type="function">
    <text evidence="4 5">Cell division protein that is part of the divisome complex and is recruited early to the Z-ring. Probably stimulates Z-ring formation, perhaps through the cross-linking of FtsZ protofilaments. Its function overlaps with FtsA.</text>
</comment>
<comment type="subcellular location">
    <subcellularLocation>
        <location evidence="5">Cytoplasm</location>
    </subcellularLocation>
    <text evidence="5">Localizes to the division site, in a FtsZ-dependent manner.</text>
</comment>
<dbReference type="GO" id="GO:0043093">
    <property type="term" value="P:FtsZ-dependent cytokinesis"/>
    <property type="evidence" value="ECO:0007669"/>
    <property type="project" value="UniProtKB-UniRule"/>
</dbReference>
<comment type="subunit">
    <text evidence="5">Homodimer. Interacts with FtsZ.</text>
</comment>
<keyword evidence="5" id="KW-0963">Cytoplasm</keyword>
<dbReference type="InterPro" id="IPR023052">
    <property type="entry name" value="Cell_div_SepF"/>
</dbReference>
<keyword evidence="2 5" id="KW-0717">Septation</keyword>
<dbReference type="RefSeq" id="WP_179923550.1">
    <property type="nucleotide sequence ID" value="NZ_CP128228.1"/>
</dbReference>
<evidence type="ECO:0000256" key="4">
    <source>
        <dbReference type="ARBA" id="ARBA00044936"/>
    </source>
</evidence>
<evidence type="ECO:0000256" key="1">
    <source>
        <dbReference type="ARBA" id="ARBA00022618"/>
    </source>
</evidence>
<evidence type="ECO:0000313" key="7">
    <source>
        <dbReference type="EMBL" id="NYS48898.1"/>
    </source>
</evidence>
<evidence type="ECO:0000256" key="6">
    <source>
        <dbReference type="SAM" id="MobiDB-lite"/>
    </source>
</evidence>
<reference evidence="7 8" key="1">
    <citation type="submission" date="2020-07" db="EMBL/GenBank/DDBJ databases">
        <title>MOT database genomes.</title>
        <authorList>
            <person name="Joseph S."/>
            <person name="Aduse-Opoku J."/>
            <person name="Hashim A."/>
            <person name="Wade W."/>
            <person name="Curtis M."/>
        </authorList>
    </citation>
    <scope>NUCLEOTIDE SEQUENCE [LARGE SCALE GENOMIC DNA]</scope>
    <source>
        <strain evidence="7 8">CCW311</strain>
    </source>
</reference>
<gene>
    <name evidence="5 7" type="primary">sepF</name>
    <name evidence="7" type="ORF">HZY93_02720</name>
</gene>
<dbReference type="AlphaFoldDB" id="A0A7Z0LCF6"/>
<organism evidence="7 8">
    <name type="scientific">Streptococcus danieliae</name>
    <dbReference type="NCBI Taxonomy" id="747656"/>
    <lineage>
        <taxon>Bacteria</taxon>
        <taxon>Bacillati</taxon>
        <taxon>Bacillota</taxon>
        <taxon>Bacilli</taxon>
        <taxon>Lactobacillales</taxon>
        <taxon>Streptococcaceae</taxon>
        <taxon>Streptococcus</taxon>
    </lineage>
</organism>
<feature type="region of interest" description="Disordered" evidence="6">
    <location>
        <begin position="35"/>
        <end position="103"/>
    </location>
</feature>
<evidence type="ECO:0000256" key="2">
    <source>
        <dbReference type="ARBA" id="ARBA00023210"/>
    </source>
</evidence>
<dbReference type="GO" id="GO:0000917">
    <property type="term" value="P:division septum assembly"/>
    <property type="evidence" value="ECO:0007669"/>
    <property type="project" value="UniProtKB-KW"/>
</dbReference>